<dbReference type="PANTHER" id="PTHR33048:SF162">
    <property type="entry name" value="SATRATOXIN BIOSYNTHESIS SC1 CLUSTER PROTEIN 4"/>
    <property type="match status" value="1"/>
</dbReference>
<proteinExistence type="inferred from homology"/>
<dbReference type="Proteomes" id="UP001232148">
    <property type="component" value="Unassembled WGS sequence"/>
</dbReference>
<protein>
    <recommendedName>
        <fullName evidence="8">Rhodopsin domain-containing protein</fullName>
    </recommendedName>
</protein>
<feature type="domain" description="Rhodopsin" evidence="8">
    <location>
        <begin position="41"/>
        <end position="315"/>
    </location>
</feature>
<feature type="transmembrane region" description="Helical" evidence="7">
    <location>
        <begin position="224"/>
        <end position="245"/>
    </location>
</feature>
<comment type="subcellular location">
    <subcellularLocation>
        <location evidence="1">Membrane</location>
        <topology evidence="1">Multi-pass membrane protein</topology>
    </subcellularLocation>
</comment>
<feature type="transmembrane region" description="Helical" evidence="7">
    <location>
        <begin position="146"/>
        <end position="168"/>
    </location>
</feature>
<name>A0AAD9HIB7_9PEZI</name>
<feature type="transmembrane region" description="Helical" evidence="7">
    <location>
        <begin position="26"/>
        <end position="45"/>
    </location>
</feature>
<evidence type="ECO:0000256" key="1">
    <source>
        <dbReference type="ARBA" id="ARBA00004141"/>
    </source>
</evidence>
<evidence type="ECO:0000256" key="5">
    <source>
        <dbReference type="ARBA" id="ARBA00038359"/>
    </source>
</evidence>
<dbReference type="EMBL" id="MU842861">
    <property type="protein sequence ID" value="KAK2029645.1"/>
    <property type="molecule type" value="Genomic_DNA"/>
</dbReference>
<feature type="transmembrane region" description="Helical" evidence="7">
    <location>
        <begin position="291"/>
        <end position="315"/>
    </location>
</feature>
<reference evidence="9" key="1">
    <citation type="submission" date="2021-06" db="EMBL/GenBank/DDBJ databases">
        <title>Comparative genomics, transcriptomics and evolutionary studies reveal genomic signatures of adaptation to plant cell wall in hemibiotrophic fungi.</title>
        <authorList>
            <consortium name="DOE Joint Genome Institute"/>
            <person name="Baroncelli R."/>
            <person name="Diaz J.F."/>
            <person name="Benocci T."/>
            <person name="Peng M."/>
            <person name="Battaglia E."/>
            <person name="Haridas S."/>
            <person name="Andreopoulos W."/>
            <person name="Labutti K."/>
            <person name="Pangilinan J."/>
            <person name="Floch G.L."/>
            <person name="Makela M.R."/>
            <person name="Henrissat B."/>
            <person name="Grigoriev I.V."/>
            <person name="Crouch J.A."/>
            <person name="De Vries R.P."/>
            <person name="Sukno S.A."/>
            <person name="Thon M.R."/>
        </authorList>
    </citation>
    <scope>NUCLEOTIDE SEQUENCE</scope>
    <source>
        <strain evidence="9">MAFF235873</strain>
    </source>
</reference>
<keyword evidence="10" id="KW-1185">Reference proteome</keyword>
<organism evidence="9 10">
    <name type="scientific">Colletotrichum zoysiae</name>
    <dbReference type="NCBI Taxonomy" id="1216348"/>
    <lineage>
        <taxon>Eukaryota</taxon>
        <taxon>Fungi</taxon>
        <taxon>Dikarya</taxon>
        <taxon>Ascomycota</taxon>
        <taxon>Pezizomycotina</taxon>
        <taxon>Sordariomycetes</taxon>
        <taxon>Hypocreomycetidae</taxon>
        <taxon>Glomerellales</taxon>
        <taxon>Glomerellaceae</taxon>
        <taxon>Colletotrichum</taxon>
        <taxon>Colletotrichum graminicola species complex</taxon>
    </lineage>
</organism>
<feature type="transmembrane region" description="Helical" evidence="7">
    <location>
        <begin position="57"/>
        <end position="75"/>
    </location>
</feature>
<dbReference type="Pfam" id="PF20684">
    <property type="entry name" value="Fung_rhodopsin"/>
    <property type="match status" value="1"/>
</dbReference>
<dbReference type="InterPro" id="IPR049326">
    <property type="entry name" value="Rhodopsin_dom_fungi"/>
</dbReference>
<feature type="compositionally biased region" description="Basic and acidic residues" evidence="6">
    <location>
        <begin position="402"/>
        <end position="440"/>
    </location>
</feature>
<dbReference type="AlphaFoldDB" id="A0AAD9HIB7"/>
<evidence type="ECO:0000259" key="8">
    <source>
        <dbReference type="Pfam" id="PF20684"/>
    </source>
</evidence>
<evidence type="ECO:0000256" key="3">
    <source>
        <dbReference type="ARBA" id="ARBA00022989"/>
    </source>
</evidence>
<keyword evidence="4 7" id="KW-0472">Membrane</keyword>
<comment type="similarity">
    <text evidence="5">Belongs to the SAT4 family.</text>
</comment>
<gene>
    <name evidence="9" type="ORF">LX32DRAFT_588271</name>
</gene>
<evidence type="ECO:0000256" key="7">
    <source>
        <dbReference type="SAM" id="Phobius"/>
    </source>
</evidence>
<evidence type="ECO:0000256" key="6">
    <source>
        <dbReference type="SAM" id="MobiDB-lite"/>
    </source>
</evidence>
<dbReference type="InterPro" id="IPR052337">
    <property type="entry name" value="SAT4-like"/>
</dbReference>
<evidence type="ECO:0000313" key="9">
    <source>
        <dbReference type="EMBL" id="KAK2029645.1"/>
    </source>
</evidence>
<feature type="transmembrane region" description="Helical" evidence="7">
    <location>
        <begin position="116"/>
        <end position="134"/>
    </location>
</feature>
<evidence type="ECO:0000256" key="2">
    <source>
        <dbReference type="ARBA" id="ARBA00022692"/>
    </source>
</evidence>
<sequence length="448" mass="51312">MSSPAAGPDAVLFGAAQNIDDRTLVAIGWGNASTSFIFLLLRLLLRWRRNRCILLDDYCIILGWLCLLALAVIQMEQAGPMYYLIHLHAGRLVPTSLQEVLQQTEQWLRWSYAMNYLYWTGLWAVKASILGVFFHLVSPVPVLRKAWYSVAVFTVLAYIGGWVVGSLVCDRFTDFFVPGRVPISLLFAPWSANDHVSRLNRPDSTIVAGKCISPREVDRARFSVYYAAAVDIATDLLIMCLPIATLPSLNLDIRKKLGLAVAFSLALITILIAVIRMTQAMKGDRLDMVGFSVWSITELGVSVVVGSLPPLRILFTSGFRRYVRGKRAEHRSSAKDRDANGNVYCPDTIPHNPALPTTKMLEKFDKNRDDEIRRAREERAEEARMVREEARAFAEASTPFLSKRERARQREREREREREDEREREREDERERERERERSPSRGRRRNR</sequence>
<keyword evidence="3 7" id="KW-1133">Transmembrane helix</keyword>
<feature type="region of interest" description="Disordered" evidence="6">
    <location>
        <begin position="330"/>
        <end position="356"/>
    </location>
</feature>
<accession>A0AAD9HIB7</accession>
<dbReference type="GO" id="GO:0016020">
    <property type="term" value="C:membrane"/>
    <property type="evidence" value="ECO:0007669"/>
    <property type="project" value="UniProtKB-SubCell"/>
</dbReference>
<feature type="transmembrane region" description="Helical" evidence="7">
    <location>
        <begin position="257"/>
        <end position="279"/>
    </location>
</feature>
<dbReference type="PANTHER" id="PTHR33048">
    <property type="entry name" value="PTH11-LIKE INTEGRAL MEMBRANE PROTEIN (AFU_ORTHOLOGUE AFUA_5G11245)"/>
    <property type="match status" value="1"/>
</dbReference>
<evidence type="ECO:0000313" key="10">
    <source>
        <dbReference type="Proteomes" id="UP001232148"/>
    </source>
</evidence>
<keyword evidence="2 7" id="KW-0812">Transmembrane</keyword>
<feature type="region of interest" description="Disordered" evidence="6">
    <location>
        <begin position="390"/>
        <end position="448"/>
    </location>
</feature>
<evidence type="ECO:0000256" key="4">
    <source>
        <dbReference type="ARBA" id="ARBA00023136"/>
    </source>
</evidence>
<feature type="compositionally biased region" description="Basic and acidic residues" evidence="6">
    <location>
        <begin position="330"/>
        <end position="339"/>
    </location>
</feature>
<comment type="caution">
    <text evidence="9">The sequence shown here is derived from an EMBL/GenBank/DDBJ whole genome shotgun (WGS) entry which is preliminary data.</text>
</comment>